<comment type="caution">
    <text evidence="14">The sequence shown here is derived from an EMBL/GenBank/DDBJ whole genome shotgun (WGS) entry which is preliminary data.</text>
</comment>
<comment type="catalytic activity">
    <reaction evidence="1">
        <text>ATP + protein L-histidine = ADP + protein N-phospho-L-histidine.</text>
        <dbReference type="EC" id="2.7.13.3"/>
    </reaction>
</comment>
<dbReference type="Pfam" id="PF02518">
    <property type="entry name" value="HATPase_c"/>
    <property type="match status" value="1"/>
</dbReference>
<keyword evidence="9" id="KW-0067">ATP-binding</keyword>
<name>A0A2I1P994_9MICO</name>
<comment type="subcellular location">
    <subcellularLocation>
        <location evidence="2">Cell membrane</location>
    </subcellularLocation>
</comment>
<feature type="domain" description="Histidine kinase" evidence="13">
    <location>
        <begin position="156"/>
        <end position="377"/>
    </location>
</feature>
<evidence type="ECO:0000256" key="3">
    <source>
        <dbReference type="ARBA" id="ARBA00012438"/>
    </source>
</evidence>
<dbReference type="EC" id="2.7.13.3" evidence="3"/>
<dbReference type="GO" id="GO:0016036">
    <property type="term" value="P:cellular response to phosphate starvation"/>
    <property type="evidence" value="ECO:0007669"/>
    <property type="project" value="TreeGrafter"/>
</dbReference>
<evidence type="ECO:0000256" key="5">
    <source>
        <dbReference type="ARBA" id="ARBA00022553"/>
    </source>
</evidence>
<evidence type="ECO:0000256" key="7">
    <source>
        <dbReference type="ARBA" id="ARBA00022741"/>
    </source>
</evidence>
<evidence type="ECO:0000313" key="14">
    <source>
        <dbReference type="EMBL" id="PKZ41205.1"/>
    </source>
</evidence>
<dbReference type="Gene3D" id="1.10.287.130">
    <property type="match status" value="1"/>
</dbReference>
<keyword evidence="7" id="KW-0547">Nucleotide-binding</keyword>
<dbReference type="GO" id="GO:0005886">
    <property type="term" value="C:plasma membrane"/>
    <property type="evidence" value="ECO:0007669"/>
    <property type="project" value="UniProtKB-SubCell"/>
</dbReference>
<accession>A0A2I1P994</accession>
<evidence type="ECO:0000256" key="11">
    <source>
        <dbReference type="ARBA" id="ARBA00023136"/>
    </source>
</evidence>
<dbReference type="InterPro" id="IPR005467">
    <property type="entry name" value="His_kinase_dom"/>
</dbReference>
<evidence type="ECO:0000256" key="10">
    <source>
        <dbReference type="ARBA" id="ARBA00023012"/>
    </source>
</evidence>
<dbReference type="AlphaFoldDB" id="A0A2I1P994"/>
<sequence length="392" mass="42495">MDPMTWLALVVGLLVGLALGLWWRRGRSEPERCRRPQGREDFPLGARQVLDSLASTVIVLDQDNRVVHSTHHAADQGFVRDGVVPHQEIRDLVEECRADREVLDRDVRVSRSLLVGGTVSLGCRVFPLGSQRVVILLEDRSRAQRVEAVRRDFVANVSHELKTPVGGLALLSEAVLDAREDPEAVERFARRMTVESERLTRLVQDILDFSRLQAGEAAESAEPVDVVDVVSTAVDQVRVHADGRGVAVRQAGVAHGPERRVFGNQQLLVTAVRNLLVNAVNYSEPGTKVVVTVAGGDQPGTVRIVVTDQGVGIPAGDLERIFERFYRVDSARSRQTGGTGLGLAIVKHVVSNHGGTVSVWSRVGTGSTFTLELPSLEATSTEAAEGDAASLT</sequence>
<dbReference type="Proteomes" id="UP000234206">
    <property type="component" value="Unassembled WGS sequence"/>
</dbReference>
<dbReference type="EMBL" id="PKIZ01000017">
    <property type="protein sequence ID" value="PKZ41205.1"/>
    <property type="molecule type" value="Genomic_DNA"/>
</dbReference>
<dbReference type="PANTHER" id="PTHR45453:SF1">
    <property type="entry name" value="PHOSPHATE REGULON SENSOR PROTEIN PHOR"/>
    <property type="match status" value="1"/>
</dbReference>
<dbReference type="SUPFAM" id="SSF47384">
    <property type="entry name" value="Homodimeric domain of signal transducing histidine kinase"/>
    <property type="match status" value="1"/>
</dbReference>
<dbReference type="GO" id="GO:0004721">
    <property type="term" value="F:phosphoprotein phosphatase activity"/>
    <property type="evidence" value="ECO:0007669"/>
    <property type="project" value="TreeGrafter"/>
</dbReference>
<dbReference type="RefSeq" id="WP_101849918.1">
    <property type="nucleotide sequence ID" value="NZ_PKIZ01000017.1"/>
</dbReference>
<evidence type="ECO:0000256" key="9">
    <source>
        <dbReference type="ARBA" id="ARBA00022840"/>
    </source>
</evidence>
<gene>
    <name evidence="14" type="ORF">CYJ76_09155</name>
</gene>
<keyword evidence="6" id="KW-0808">Transferase</keyword>
<dbReference type="GO" id="GO:0000155">
    <property type="term" value="F:phosphorelay sensor kinase activity"/>
    <property type="evidence" value="ECO:0007669"/>
    <property type="project" value="InterPro"/>
</dbReference>
<evidence type="ECO:0000256" key="2">
    <source>
        <dbReference type="ARBA" id="ARBA00004236"/>
    </source>
</evidence>
<reference evidence="14 15" key="1">
    <citation type="submission" date="2017-12" db="EMBL/GenBank/DDBJ databases">
        <title>Phylogenetic diversity of female urinary microbiome.</title>
        <authorList>
            <person name="Thomas-White K."/>
            <person name="Wolfe A.J."/>
        </authorList>
    </citation>
    <scope>NUCLEOTIDE SEQUENCE [LARGE SCALE GENOMIC DNA]</scope>
    <source>
        <strain evidence="14 15">UMB1298</strain>
    </source>
</reference>
<evidence type="ECO:0000256" key="1">
    <source>
        <dbReference type="ARBA" id="ARBA00000085"/>
    </source>
</evidence>
<dbReference type="CDD" id="cd00082">
    <property type="entry name" value="HisKA"/>
    <property type="match status" value="1"/>
</dbReference>
<keyword evidence="10" id="KW-0902">Two-component regulatory system</keyword>
<keyword evidence="4" id="KW-1003">Cell membrane</keyword>
<keyword evidence="15" id="KW-1185">Reference proteome</keyword>
<keyword evidence="11" id="KW-0472">Membrane</keyword>
<keyword evidence="8 14" id="KW-0418">Kinase</keyword>
<protein>
    <recommendedName>
        <fullName evidence="12">Sensor-like histidine kinase SenX3</fullName>
        <ecNumber evidence="3">2.7.13.3</ecNumber>
    </recommendedName>
</protein>
<dbReference type="CDD" id="cd00075">
    <property type="entry name" value="HATPase"/>
    <property type="match status" value="1"/>
</dbReference>
<dbReference type="PANTHER" id="PTHR45453">
    <property type="entry name" value="PHOSPHATE REGULON SENSOR PROTEIN PHOR"/>
    <property type="match status" value="1"/>
</dbReference>
<proteinExistence type="predicted"/>
<keyword evidence="5" id="KW-0597">Phosphoprotein</keyword>
<dbReference type="InterPro" id="IPR003661">
    <property type="entry name" value="HisK_dim/P_dom"/>
</dbReference>
<dbReference type="InterPro" id="IPR050351">
    <property type="entry name" value="BphY/WalK/GraS-like"/>
</dbReference>
<dbReference type="SUPFAM" id="SSF55874">
    <property type="entry name" value="ATPase domain of HSP90 chaperone/DNA topoisomerase II/histidine kinase"/>
    <property type="match status" value="1"/>
</dbReference>
<dbReference type="InterPro" id="IPR004358">
    <property type="entry name" value="Sig_transdc_His_kin-like_C"/>
</dbReference>
<organism evidence="14 15">
    <name type="scientific">Kytococcus schroeteri</name>
    <dbReference type="NCBI Taxonomy" id="138300"/>
    <lineage>
        <taxon>Bacteria</taxon>
        <taxon>Bacillati</taxon>
        <taxon>Actinomycetota</taxon>
        <taxon>Actinomycetes</taxon>
        <taxon>Micrococcales</taxon>
        <taxon>Kytococcaceae</taxon>
        <taxon>Kytococcus</taxon>
    </lineage>
</organism>
<dbReference type="OrthoDB" id="9813151at2"/>
<dbReference type="GO" id="GO:0005524">
    <property type="term" value="F:ATP binding"/>
    <property type="evidence" value="ECO:0007669"/>
    <property type="project" value="UniProtKB-KW"/>
</dbReference>
<evidence type="ECO:0000259" key="13">
    <source>
        <dbReference type="PROSITE" id="PS50109"/>
    </source>
</evidence>
<dbReference type="Pfam" id="PF00512">
    <property type="entry name" value="HisKA"/>
    <property type="match status" value="1"/>
</dbReference>
<dbReference type="PRINTS" id="PR00344">
    <property type="entry name" value="BCTRLSENSOR"/>
</dbReference>
<dbReference type="SMART" id="SM00388">
    <property type="entry name" value="HisKA"/>
    <property type="match status" value="1"/>
</dbReference>
<evidence type="ECO:0000313" key="15">
    <source>
        <dbReference type="Proteomes" id="UP000234206"/>
    </source>
</evidence>
<dbReference type="InterPro" id="IPR003594">
    <property type="entry name" value="HATPase_dom"/>
</dbReference>
<evidence type="ECO:0000256" key="4">
    <source>
        <dbReference type="ARBA" id="ARBA00022475"/>
    </source>
</evidence>
<dbReference type="FunFam" id="3.30.565.10:FF:000006">
    <property type="entry name" value="Sensor histidine kinase WalK"/>
    <property type="match status" value="1"/>
</dbReference>
<dbReference type="PROSITE" id="PS50109">
    <property type="entry name" value="HIS_KIN"/>
    <property type="match status" value="1"/>
</dbReference>
<evidence type="ECO:0000256" key="12">
    <source>
        <dbReference type="ARBA" id="ARBA00039401"/>
    </source>
</evidence>
<dbReference type="Gene3D" id="3.30.565.10">
    <property type="entry name" value="Histidine kinase-like ATPase, C-terminal domain"/>
    <property type="match status" value="1"/>
</dbReference>
<dbReference type="FunFam" id="1.10.287.130:FF:000008">
    <property type="entry name" value="Two-component sensor histidine kinase"/>
    <property type="match status" value="1"/>
</dbReference>
<evidence type="ECO:0000256" key="8">
    <source>
        <dbReference type="ARBA" id="ARBA00022777"/>
    </source>
</evidence>
<dbReference type="SMART" id="SM00387">
    <property type="entry name" value="HATPase_c"/>
    <property type="match status" value="1"/>
</dbReference>
<dbReference type="InterPro" id="IPR036890">
    <property type="entry name" value="HATPase_C_sf"/>
</dbReference>
<evidence type="ECO:0000256" key="6">
    <source>
        <dbReference type="ARBA" id="ARBA00022679"/>
    </source>
</evidence>
<dbReference type="InterPro" id="IPR036097">
    <property type="entry name" value="HisK_dim/P_sf"/>
</dbReference>